<dbReference type="PROSITE" id="PS51257">
    <property type="entry name" value="PROKAR_LIPOPROTEIN"/>
    <property type="match status" value="1"/>
</dbReference>
<dbReference type="Pfam" id="PF00300">
    <property type="entry name" value="His_Phos_1"/>
    <property type="match status" value="1"/>
</dbReference>
<dbReference type="Gene3D" id="3.40.50.1240">
    <property type="entry name" value="Phosphoglycerate mutase-like"/>
    <property type="match status" value="1"/>
</dbReference>
<proteinExistence type="predicted"/>
<dbReference type="EMBL" id="VRLR01000012">
    <property type="protein sequence ID" value="TXK79008.1"/>
    <property type="molecule type" value="Genomic_DNA"/>
</dbReference>
<dbReference type="InterPro" id="IPR013078">
    <property type="entry name" value="His_Pase_superF_clade-1"/>
</dbReference>
<gene>
    <name evidence="1" type="ORF">FU839_15755</name>
</gene>
<accession>A0A5C8LTP5</accession>
<comment type="caution">
    <text evidence="1">The sequence shown here is derived from an EMBL/GenBank/DDBJ whole genome shotgun (WGS) entry which is preliminary data.</text>
</comment>
<dbReference type="SMART" id="SM00855">
    <property type="entry name" value="PGAM"/>
    <property type="match status" value="1"/>
</dbReference>
<keyword evidence="2" id="KW-1185">Reference proteome</keyword>
<evidence type="ECO:0000313" key="2">
    <source>
        <dbReference type="Proteomes" id="UP000321814"/>
    </source>
</evidence>
<dbReference type="Proteomes" id="UP000321814">
    <property type="component" value="Unassembled WGS sequence"/>
</dbReference>
<reference evidence="1 2" key="1">
    <citation type="submission" date="2019-08" db="EMBL/GenBank/DDBJ databases">
        <title>Draft genome analysis of Rheinheimera tangshanensis isolated from the roots of fresh rice plants (Oryza sativa).</title>
        <authorList>
            <person name="Yu Q."/>
            <person name="Qi Y."/>
            <person name="Zhang H."/>
            <person name="Pu J."/>
        </authorList>
    </citation>
    <scope>NUCLEOTIDE SEQUENCE [LARGE SCALE GENOMIC DNA]</scope>
    <source>
        <strain evidence="1 2">JA3-B52</strain>
    </source>
</reference>
<dbReference type="AlphaFoldDB" id="A0A5C8LTP5"/>
<protein>
    <submittedName>
        <fullName evidence="1">Histidine phosphatase family protein</fullName>
    </submittedName>
</protein>
<sequence>MLNKVPVFVAVLVLGCFISTLRAAPSEIYLLRHAEKLTSKDRDPQLSPCGVAQAQAMAKLIPGSLSTIYHSGYQRTRQTAQQIGLTQPSAKIDLYNAADLAHLVTRIQQQDAAVLVVGHSNTTPELVYLLSKLAAPVMTEQDYGVVYQLKQSEQGYSLFSFSIKQPSICLSSKT</sequence>
<dbReference type="SUPFAM" id="SSF53254">
    <property type="entry name" value="Phosphoglycerate mutase-like"/>
    <property type="match status" value="1"/>
</dbReference>
<evidence type="ECO:0000313" key="1">
    <source>
        <dbReference type="EMBL" id="TXK79008.1"/>
    </source>
</evidence>
<name>A0A5C8LTP5_9GAMM</name>
<organism evidence="1 2">
    <name type="scientific">Rheinheimera tangshanensis</name>
    <dbReference type="NCBI Taxonomy" id="400153"/>
    <lineage>
        <taxon>Bacteria</taxon>
        <taxon>Pseudomonadati</taxon>
        <taxon>Pseudomonadota</taxon>
        <taxon>Gammaproteobacteria</taxon>
        <taxon>Chromatiales</taxon>
        <taxon>Chromatiaceae</taxon>
        <taxon>Rheinheimera</taxon>
    </lineage>
</organism>
<dbReference type="OrthoDB" id="3296006at2"/>
<dbReference type="InterPro" id="IPR029033">
    <property type="entry name" value="His_PPase_superfam"/>
</dbReference>
<dbReference type="CDD" id="cd07067">
    <property type="entry name" value="HP_PGM_like"/>
    <property type="match status" value="1"/>
</dbReference>
<dbReference type="RefSeq" id="WP_147905125.1">
    <property type="nucleotide sequence ID" value="NZ_BAAAGC010000015.1"/>
</dbReference>